<comment type="caution">
    <text evidence="2">The sequence shown here is derived from an EMBL/GenBank/DDBJ whole genome shotgun (WGS) entry which is preliminary data.</text>
</comment>
<gene>
    <name evidence="2" type="ORF">QBC35DRAFT_471531</name>
</gene>
<evidence type="ECO:0000313" key="3">
    <source>
        <dbReference type="Proteomes" id="UP001302126"/>
    </source>
</evidence>
<reference evidence="2" key="2">
    <citation type="submission" date="2023-05" db="EMBL/GenBank/DDBJ databases">
        <authorList>
            <consortium name="Lawrence Berkeley National Laboratory"/>
            <person name="Steindorff A."/>
            <person name="Hensen N."/>
            <person name="Bonometti L."/>
            <person name="Westerberg I."/>
            <person name="Brannstrom I.O."/>
            <person name="Guillou S."/>
            <person name="Cros-Aarteil S."/>
            <person name="Calhoun S."/>
            <person name="Haridas S."/>
            <person name="Kuo A."/>
            <person name="Mondo S."/>
            <person name="Pangilinan J."/>
            <person name="Riley R."/>
            <person name="Labutti K."/>
            <person name="Andreopoulos B."/>
            <person name="Lipzen A."/>
            <person name="Chen C."/>
            <person name="Yanf M."/>
            <person name="Daum C."/>
            <person name="Ng V."/>
            <person name="Clum A."/>
            <person name="Ohm R."/>
            <person name="Martin F."/>
            <person name="Silar P."/>
            <person name="Natvig D."/>
            <person name="Lalanne C."/>
            <person name="Gautier V."/>
            <person name="Ament-Velasquez S.L."/>
            <person name="Kruys A."/>
            <person name="Hutchinson M.I."/>
            <person name="Powell A.J."/>
            <person name="Barry K."/>
            <person name="Miller A.N."/>
            <person name="Grigoriev I.V."/>
            <person name="Debuchy R."/>
            <person name="Gladieux P."/>
            <person name="Thoren M.H."/>
            <person name="Johannesson H."/>
        </authorList>
    </citation>
    <scope>NUCLEOTIDE SEQUENCE</scope>
    <source>
        <strain evidence="2">PSN309</strain>
    </source>
</reference>
<sequence length="231" mass="25582">MGSPVGCCSERGREQPAKKSKSSLSALPSALFSSPYFSRSQYHRLDRLLLMGTPTWMYGNVEVWDVLYAVVFEITGCFLLEGMQRKRRCGAALSSYGASKSSFSEGSMLGTGCKSRAKGEKARNGCPFQRTPAIPIPDESVFVEQPLTLSICSSTRLNFSWKHDRRRETHPSPAVTGTGIPKTWTLTAHSERPPGCNHRHSQIYQHPPGLFTRQTVLDSDAEMSGTQLSYQ</sequence>
<dbReference type="AlphaFoldDB" id="A0AAN6WZS2"/>
<keyword evidence="3" id="KW-1185">Reference proteome</keyword>
<protein>
    <submittedName>
        <fullName evidence="2">Uncharacterized protein</fullName>
    </submittedName>
</protein>
<name>A0AAN6WZS2_9PEZI</name>
<reference evidence="2" key="1">
    <citation type="journal article" date="2023" name="Mol. Phylogenet. Evol.">
        <title>Genome-scale phylogeny and comparative genomics of the fungal order Sordariales.</title>
        <authorList>
            <person name="Hensen N."/>
            <person name="Bonometti L."/>
            <person name="Westerberg I."/>
            <person name="Brannstrom I.O."/>
            <person name="Guillou S."/>
            <person name="Cros-Aarteil S."/>
            <person name="Calhoun S."/>
            <person name="Haridas S."/>
            <person name="Kuo A."/>
            <person name="Mondo S."/>
            <person name="Pangilinan J."/>
            <person name="Riley R."/>
            <person name="LaButti K."/>
            <person name="Andreopoulos B."/>
            <person name="Lipzen A."/>
            <person name="Chen C."/>
            <person name="Yan M."/>
            <person name="Daum C."/>
            <person name="Ng V."/>
            <person name="Clum A."/>
            <person name="Steindorff A."/>
            <person name="Ohm R.A."/>
            <person name="Martin F."/>
            <person name="Silar P."/>
            <person name="Natvig D.O."/>
            <person name="Lalanne C."/>
            <person name="Gautier V."/>
            <person name="Ament-Velasquez S.L."/>
            <person name="Kruys A."/>
            <person name="Hutchinson M.I."/>
            <person name="Powell A.J."/>
            <person name="Barry K."/>
            <person name="Miller A.N."/>
            <person name="Grigoriev I.V."/>
            <person name="Debuchy R."/>
            <person name="Gladieux P."/>
            <person name="Hiltunen Thoren M."/>
            <person name="Johannesson H."/>
        </authorList>
    </citation>
    <scope>NUCLEOTIDE SEQUENCE</scope>
    <source>
        <strain evidence="2">PSN309</strain>
    </source>
</reference>
<proteinExistence type="predicted"/>
<dbReference type="Proteomes" id="UP001302126">
    <property type="component" value="Unassembled WGS sequence"/>
</dbReference>
<feature type="region of interest" description="Disordered" evidence="1">
    <location>
        <begin position="1"/>
        <end position="22"/>
    </location>
</feature>
<accession>A0AAN6WZS2</accession>
<dbReference type="EMBL" id="MU864364">
    <property type="protein sequence ID" value="KAK4190636.1"/>
    <property type="molecule type" value="Genomic_DNA"/>
</dbReference>
<evidence type="ECO:0000256" key="1">
    <source>
        <dbReference type="SAM" id="MobiDB-lite"/>
    </source>
</evidence>
<evidence type="ECO:0000313" key="2">
    <source>
        <dbReference type="EMBL" id="KAK4190636.1"/>
    </source>
</evidence>
<organism evidence="2 3">
    <name type="scientific">Podospora australis</name>
    <dbReference type="NCBI Taxonomy" id="1536484"/>
    <lineage>
        <taxon>Eukaryota</taxon>
        <taxon>Fungi</taxon>
        <taxon>Dikarya</taxon>
        <taxon>Ascomycota</taxon>
        <taxon>Pezizomycotina</taxon>
        <taxon>Sordariomycetes</taxon>
        <taxon>Sordariomycetidae</taxon>
        <taxon>Sordariales</taxon>
        <taxon>Podosporaceae</taxon>
        <taxon>Podospora</taxon>
    </lineage>
</organism>